<comment type="subcellular location">
    <subcellularLocation>
        <location evidence="1 10">Cell membrane</location>
        <topology evidence="1 10">Multi-pass membrane protein</topology>
    </subcellularLocation>
</comment>
<dbReference type="OrthoDB" id="2432009at2759"/>
<dbReference type="PANTHER" id="PTHR22914:SF9">
    <property type="entry name" value="CHITIN SYNTHASE 1"/>
    <property type="match status" value="1"/>
</dbReference>
<keyword evidence="7 10" id="KW-1133">Transmembrane helix</keyword>
<evidence type="ECO:0000256" key="4">
    <source>
        <dbReference type="ARBA" id="ARBA00022676"/>
    </source>
</evidence>
<protein>
    <recommendedName>
        <fullName evidence="2 10">Chitin synthase</fullName>
        <ecNumber evidence="2 10">2.4.1.16</ecNumber>
    </recommendedName>
</protein>
<dbReference type="GO" id="GO:0030428">
    <property type="term" value="C:cell septum"/>
    <property type="evidence" value="ECO:0007669"/>
    <property type="project" value="TreeGrafter"/>
</dbReference>
<reference evidence="12" key="1">
    <citation type="submission" date="2021-06" db="EMBL/GenBank/DDBJ databases">
        <authorList>
            <person name="Kallberg Y."/>
            <person name="Tangrot J."/>
            <person name="Rosling A."/>
        </authorList>
    </citation>
    <scope>NUCLEOTIDE SEQUENCE</scope>
    <source>
        <strain evidence="12">MA453B</strain>
    </source>
</reference>
<keyword evidence="9 10" id="KW-0961">Cell wall biogenesis/degradation</keyword>
<evidence type="ECO:0000256" key="5">
    <source>
        <dbReference type="ARBA" id="ARBA00022679"/>
    </source>
</evidence>
<dbReference type="InterPro" id="IPR004835">
    <property type="entry name" value="Chitin_synth"/>
</dbReference>
<dbReference type="GO" id="GO:0004100">
    <property type="term" value="F:chitin synthase activity"/>
    <property type="evidence" value="ECO:0007669"/>
    <property type="project" value="UniProtKB-UniRule"/>
</dbReference>
<evidence type="ECO:0000313" key="13">
    <source>
        <dbReference type="Proteomes" id="UP000789405"/>
    </source>
</evidence>
<organism evidence="12 13">
    <name type="scientific">Dentiscutata erythropus</name>
    <dbReference type="NCBI Taxonomy" id="1348616"/>
    <lineage>
        <taxon>Eukaryota</taxon>
        <taxon>Fungi</taxon>
        <taxon>Fungi incertae sedis</taxon>
        <taxon>Mucoromycota</taxon>
        <taxon>Glomeromycotina</taxon>
        <taxon>Glomeromycetes</taxon>
        <taxon>Diversisporales</taxon>
        <taxon>Gigasporaceae</taxon>
        <taxon>Dentiscutata</taxon>
    </lineage>
</organism>
<feature type="domain" description="Chitin synthase N-terminal" evidence="11">
    <location>
        <begin position="173"/>
        <end position="235"/>
    </location>
</feature>
<feature type="transmembrane region" description="Helical" evidence="10">
    <location>
        <begin position="609"/>
        <end position="635"/>
    </location>
</feature>
<keyword evidence="13" id="KW-1185">Reference proteome</keyword>
<comment type="caution">
    <text evidence="10">Lacks conserved residue(s) required for the propagation of feature annotation.</text>
</comment>
<keyword evidence="5 10" id="KW-0808">Transferase</keyword>
<comment type="similarity">
    <text evidence="10">Belongs to the chitin synthase family.</text>
</comment>
<evidence type="ECO:0000256" key="1">
    <source>
        <dbReference type="ARBA" id="ARBA00004651"/>
    </source>
</evidence>
<evidence type="ECO:0000313" key="12">
    <source>
        <dbReference type="EMBL" id="CAG8519931.1"/>
    </source>
</evidence>
<dbReference type="AlphaFoldDB" id="A0A9N9FAK7"/>
<dbReference type="Proteomes" id="UP000789405">
    <property type="component" value="Unassembled WGS sequence"/>
</dbReference>
<dbReference type="Pfam" id="PF08407">
    <property type="entry name" value="Chitin_synth_1N"/>
    <property type="match status" value="1"/>
</dbReference>
<evidence type="ECO:0000259" key="11">
    <source>
        <dbReference type="Pfam" id="PF08407"/>
    </source>
</evidence>
<dbReference type="EMBL" id="CAJVPY010001389">
    <property type="protein sequence ID" value="CAG8519931.1"/>
    <property type="molecule type" value="Genomic_DNA"/>
</dbReference>
<keyword evidence="6 10" id="KW-0812">Transmembrane</keyword>
<evidence type="ECO:0000256" key="7">
    <source>
        <dbReference type="ARBA" id="ARBA00022989"/>
    </source>
</evidence>
<keyword evidence="3 10" id="KW-1003">Cell membrane</keyword>
<dbReference type="InterPro" id="IPR013616">
    <property type="entry name" value="Chitin_synth_N"/>
</dbReference>
<sequence length="640" mass="73921">MQYSEQLLSFFEDNNIKIFDYSQHKNRKFIGKGGFAIVYSAIFDGIKYALKSFNNNLSLNDKEFQQFSRERPKLNEILIELENLSTETVEFITNPINNQQMQQLNFYSYNAGSALSINTYDSNELESNPKDENNDANNITIYVDPKEPSEQEYYKQERDELLEPSGQTPYRLKSVELLNGNLVLECPVSENILKNIPHNSREFTHLRYTACTSKPETFRENNFILRQIEYKRETELFIMINMCDDNEILLSYTLDGIMENIAYLCSLRDSPTWGNDGWEKVVVCIISDDRNHINEQVLAYLTVLGVYQDNIEKSKVNNKFVEAHIYEYTTLISIKHFKNSVEIKSDEGVVPIQILFCLIEQSKKDDPSQWFFNAFCPVLVFKVCVLVDVGIKPGYRSLYALWNAVSTDSDIVGVCGNIDIIKGESKIKLLNPIAGAQNFYYKMLYSLDKPFESIFGYINSLSEGFSAYKYEALQSCANNLCLSNEHALNFDLVTSKDHHWKLHYVKSAHAETNIPENLPELIHQQKCHINKYFLASLYAITHFYCIWKSGHTIFHKICLQIKIIYQACDFLFSWFASGIFSSISYLFFIINAINPFFVVVTSEDKPSYSFGYCGVMAAFIIYGTLIFVQIIFAIINKPQR</sequence>
<evidence type="ECO:0000256" key="9">
    <source>
        <dbReference type="ARBA" id="ARBA00023316"/>
    </source>
</evidence>
<evidence type="ECO:0000256" key="6">
    <source>
        <dbReference type="ARBA" id="ARBA00022692"/>
    </source>
</evidence>
<gene>
    <name evidence="12" type="ORF">DERYTH_LOCUS3818</name>
</gene>
<dbReference type="InterPro" id="IPR011009">
    <property type="entry name" value="Kinase-like_dom_sf"/>
</dbReference>
<dbReference type="GO" id="GO:0071555">
    <property type="term" value="P:cell wall organization"/>
    <property type="evidence" value="ECO:0007669"/>
    <property type="project" value="UniProtKB-KW"/>
</dbReference>
<evidence type="ECO:0000256" key="8">
    <source>
        <dbReference type="ARBA" id="ARBA00023136"/>
    </source>
</evidence>
<keyword evidence="4 10" id="KW-0328">Glycosyltransferase</keyword>
<evidence type="ECO:0000256" key="3">
    <source>
        <dbReference type="ARBA" id="ARBA00022475"/>
    </source>
</evidence>
<accession>A0A9N9FAK7</accession>
<evidence type="ECO:0000256" key="2">
    <source>
        <dbReference type="ARBA" id="ARBA00012543"/>
    </source>
</evidence>
<dbReference type="EC" id="2.4.1.16" evidence="2 10"/>
<dbReference type="GO" id="GO:0005886">
    <property type="term" value="C:plasma membrane"/>
    <property type="evidence" value="ECO:0007669"/>
    <property type="project" value="UniProtKB-SubCell"/>
</dbReference>
<name>A0A9N9FAK7_9GLOM</name>
<dbReference type="Pfam" id="PF01644">
    <property type="entry name" value="Chitin_synth_1"/>
    <property type="match status" value="2"/>
</dbReference>
<comment type="function">
    <text evidence="10">Polymerizes chitin, a structural polymer of the cell wall and septum, by transferring the sugar moiety of UDP-GlcNAc to the non-reducing end of the growing chitin polymer.</text>
</comment>
<evidence type="ECO:0000256" key="10">
    <source>
        <dbReference type="RuleBase" id="RU366040"/>
    </source>
</evidence>
<keyword evidence="8 10" id="KW-0472">Membrane</keyword>
<proteinExistence type="inferred from homology"/>
<dbReference type="PANTHER" id="PTHR22914">
    <property type="entry name" value="CHITIN SYNTHASE"/>
    <property type="match status" value="1"/>
</dbReference>
<feature type="transmembrane region" description="Helical" evidence="10">
    <location>
        <begin position="570"/>
        <end position="597"/>
    </location>
</feature>
<dbReference type="GO" id="GO:0006031">
    <property type="term" value="P:chitin biosynthetic process"/>
    <property type="evidence" value="ECO:0007669"/>
    <property type="project" value="UniProtKB-UniRule"/>
</dbReference>
<comment type="caution">
    <text evidence="12">The sequence shown here is derived from an EMBL/GenBank/DDBJ whole genome shotgun (WGS) entry which is preliminary data.</text>
</comment>
<dbReference type="SUPFAM" id="SSF56112">
    <property type="entry name" value="Protein kinase-like (PK-like)"/>
    <property type="match status" value="1"/>
</dbReference>
<comment type="catalytic activity">
    <reaction evidence="10">
        <text>[(1-&gt;4)-N-acetyl-beta-D-glucosaminyl](n) + UDP-N-acetyl-alpha-D-glucosamine = [(1-&gt;4)-N-acetyl-beta-D-glucosaminyl](n+1) + UDP + H(+)</text>
        <dbReference type="Rhea" id="RHEA:16637"/>
        <dbReference type="Rhea" id="RHEA-COMP:9593"/>
        <dbReference type="Rhea" id="RHEA-COMP:9595"/>
        <dbReference type="ChEBI" id="CHEBI:15378"/>
        <dbReference type="ChEBI" id="CHEBI:17029"/>
        <dbReference type="ChEBI" id="CHEBI:57705"/>
        <dbReference type="ChEBI" id="CHEBI:58223"/>
        <dbReference type="EC" id="2.4.1.16"/>
    </reaction>
</comment>